<accession>D2C7S2</accession>
<dbReference type="Pfam" id="PF03551">
    <property type="entry name" value="PadR"/>
    <property type="match status" value="1"/>
</dbReference>
<dbReference type="PANTHER" id="PTHR43252">
    <property type="entry name" value="TRANSCRIPTIONAL REGULATOR YQJI"/>
    <property type="match status" value="1"/>
</dbReference>
<dbReference type="EMBL" id="CP001839">
    <property type="protein sequence ID" value="ADA67008.1"/>
    <property type="molecule type" value="Genomic_DNA"/>
</dbReference>
<gene>
    <name evidence="2" type="ordered locus">Tnap_0918</name>
</gene>
<dbReference type="InterPro" id="IPR005149">
    <property type="entry name" value="Tscrpt_reg_PadR_N"/>
</dbReference>
<dbReference type="InterPro" id="IPR036390">
    <property type="entry name" value="WH_DNA-bd_sf"/>
</dbReference>
<feature type="domain" description="Transcription regulator PadR N-terminal" evidence="1">
    <location>
        <begin position="12"/>
        <end position="80"/>
    </location>
</feature>
<dbReference type="RefSeq" id="WP_012896233.1">
    <property type="nucleotide sequence ID" value="NC_013642.1"/>
</dbReference>
<dbReference type="PANTHER" id="PTHR43252:SF7">
    <property type="entry name" value="TRANSCRIPTIONAL REGULATOR YQJI"/>
    <property type="match status" value="1"/>
</dbReference>
<dbReference type="KEGG" id="tnp:Tnap_0918"/>
<dbReference type="AlphaFoldDB" id="D2C7S2"/>
<evidence type="ECO:0000313" key="3">
    <source>
        <dbReference type="Proteomes" id="UP000000940"/>
    </source>
</evidence>
<proteinExistence type="predicted"/>
<dbReference type="Gene3D" id="1.10.10.10">
    <property type="entry name" value="Winged helix-like DNA-binding domain superfamily/Winged helix DNA-binding domain"/>
    <property type="match status" value="1"/>
</dbReference>
<evidence type="ECO:0000313" key="2">
    <source>
        <dbReference type="EMBL" id="ADA67008.1"/>
    </source>
</evidence>
<dbReference type="InterPro" id="IPR036388">
    <property type="entry name" value="WH-like_DNA-bd_sf"/>
</dbReference>
<protein>
    <submittedName>
        <fullName evidence="2">Transcriptional regulator, PadR-like family</fullName>
    </submittedName>
</protein>
<sequence>MRDTKGHLKFLVLHIISQQPSHGYYIMKKISQMVGSEPPSPGALYPILSSLRKQKYIETYNEGKRKVYRLTDKGRKYLEEHKEEIKKALDFAERFRVFSEICGLSLRNVVDVIFKNAKDLTPEQKKKLKHATEDFERNVYNIIYGGKNSK</sequence>
<dbReference type="SUPFAM" id="SSF46785">
    <property type="entry name" value="Winged helix' DNA-binding domain"/>
    <property type="match status" value="1"/>
</dbReference>
<keyword evidence="3" id="KW-1185">Reference proteome</keyword>
<organism evidence="2 3">
    <name type="scientific">Thermotoga petrophila (strain ATCC BAA-489 / DSM 13996 / JCM 10882 / RKU-10)</name>
    <name type="common">Thermotoga naphthophila</name>
    <dbReference type="NCBI Taxonomy" id="590168"/>
    <lineage>
        <taxon>Bacteria</taxon>
        <taxon>Thermotogati</taxon>
        <taxon>Thermotogota</taxon>
        <taxon>Thermotogae</taxon>
        <taxon>Thermotogales</taxon>
        <taxon>Thermotogaceae</taxon>
        <taxon>Thermotoga</taxon>
    </lineage>
</organism>
<evidence type="ECO:0000259" key="1">
    <source>
        <dbReference type="Pfam" id="PF03551"/>
    </source>
</evidence>
<reference evidence="2 3" key="1">
    <citation type="submission" date="2009-12" db="EMBL/GenBank/DDBJ databases">
        <title>Complete sequence of Thermotoga petrophila RKU-1.</title>
        <authorList>
            <consortium name="US DOE Joint Genome Institute"/>
            <person name="Lucas S."/>
            <person name="Copeland A."/>
            <person name="Lapidus A."/>
            <person name="Glavina del Rio T."/>
            <person name="Dalin E."/>
            <person name="Tice H."/>
            <person name="Bruce D."/>
            <person name="Goodwin L."/>
            <person name="Pitluck S."/>
            <person name="Munk A.C."/>
            <person name="Brettin T."/>
            <person name="Detter J.C."/>
            <person name="Han C."/>
            <person name="Tapia R."/>
            <person name="Larimer F."/>
            <person name="Land M."/>
            <person name="Hauser L."/>
            <person name="Kyrpides N."/>
            <person name="Mikhailova N."/>
            <person name="Nelson K.E."/>
            <person name="Gogarten J.P."/>
            <person name="Noll K.M."/>
        </authorList>
    </citation>
    <scope>NUCLEOTIDE SEQUENCE [LARGE SCALE GENOMIC DNA]</scope>
    <source>
        <strain evidence="3">ATCC BAA-489 / DSM 13996 / JCM 10882 / RKU-10</strain>
    </source>
</reference>
<dbReference type="Proteomes" id="UP000000940">
    <property type="component" value="Chromosome"/>
</dbReference>
<dbReference type="HOGENOM" id="CLU_063440_1_3_0"/>
<name>D2C7S2_THEP2</name>